<accession>A0A1H9APR4</accession>
<sequence length="187" mass="19868">MGDVEWIRPPRLDQVVAAYQGFAFGAGVRTGLVGQLVACSAQDPAAALAQWSSEPGVQPDLVSRQSARDLAENTYRRQITSQGPGALIWALPAAVQRLDEARIRELVALTHGKDSPAAEAVITLASHLFTSDELDPPDADPFTAAGALAQAVRGEGRGVARAIAGALEGGPEHDVRHVAEELYRRTW</sequence>
<organism evidence="1 2">
    <name type="scientific">Lentzea albida</name>
    <dbReference type="NCBI Taxonomy" id="65499"/>
    <lineage>
        <taxon>Bacteria</taxon>
        <taxon>Bacillati</taxon>
        <taxon>Actinomycetota</taxon>
        <taxon>Actinomycetes</taxon>
        <taxon>Pseudonocardiales</taxon>
        <taxon>Pseudonocardiaceae</taxon>
        <taxon>Lentzea</taxon>
    </lineage>
</organism>
<dbReference type="AlphaFoldDB" id="A0A1H9APR4"/>
<dbReference type="Proteomes" id="UP000199503">
    <property type="component" value="Unassembled WGS sequence"/>
</dbReference>
<dbReference type="EMBL" id="FOFV01000001">
    <property type="protein sequence ID" value="SEP78373.1"/>
    <property type="molecule type" value="Genomic_DNA"/>
</dbReference>
<reference evidence="2" key="1">
    <citation type="submission" date="2016-10" db="EMBL/GenBank/DDBJ databases">
        <authorList>
            <person name="Varghese N."/>
            <person name="Submissions S."/>
        </authorList>
    </citation>
    <scope>NUCLEOTIDE SEQUENCE [LARGE SCALE GENOMIC DNA]</scope>
    <source>
        <strain evidence="2">DSM 44437</strain>
    </source>
</reference>
<dbReference type="OrthoDB" id="3681208at2"/>
<proteinExistence type="predicted"/>
<dbReference type="STRING" id="65499.SAMN04488000_101234"/>
<name>A0A1H9APR4_9PSEU</name>
<protein>
    <submittedName>
        <fullName evidence="1">Uncharacterized protein</fullName>
    </submittedName>
</protein>
<gene>
    <name evidence="1" type="ORF">SAMN04488000_101234</name>
</gene>
<evidence type="ECO:0000313" key="2">
    <source>
        <dbReference type="Proteomes" id="UP000199503"/>
    </source>
</evidence>
<keyword evidence="2" id="KW-1185">Reference proteome</keyword>
<dbReference type="RefSeq" id="WP_089908029.1">
    <property type="nucleotide sequence ID" value="NZ_FOFV01000001.1"/>
</dbReference>
<evidence type="ECO:0000313" key="1">
    <source>
        <dbReference type="EMBL" id="SEP78373.1"/>
    </source>
</evidence>